<organism evidence="2 3">
    <name type="scientific">Streptomyces candidus</name>
    <dbReference type="NCBI Taxonomy" id="67283"/>
    <lineage>
        <taxon>Bacteria</taxon>
        <taxon>Bacillati</taxon>
        <taxon>Actinomycetota</taxon>
        <taxon>Actinomycetes</taxon>
        <taxon>Kitasatosporales</taxon>
        <taxon>Streptomycetaceae</taxon>
        <taxon>Streptomyces</taxon>
    </lineage>
</organism>
<evidence type="ECO:0000256" key="1">
    <source>
        <dbReference type="SAM" id="MobiDB-lite"/>
    </source>
</evidence>
<keyword evidence="3" id="KW-1185">Reference proteome</keyword>
<feature type="compositionally biased region" description="Basic and acidic residues" evidence="1">
    <location>
        <begin position="37"/>
        <end position="46"/>
    </location>
</feature>
<dbReference type="RefSeq" id="WP_185026925.1">
    <property type="nucleotide sequence ID" value="NZ_BNBN01000002.1"/>
</dbReference>
<name>A0A7X0LMY5_9ACTN</name>
<evidence type="ECO:0000313" key="2">
    <source>
        <dbReference type="EMBL" id="MBB6434355.1"/>
    </source>
</evidence>
<dbReference type="Proteomes" id="UP000540423">
    <property type="component" value="Unassembled WGS sequence"/>
</dbReference>
<sequence>MTGTPTAASRVVPRSPDEPGDVGCDVPATGAWATAEAADRGHDPHGRPRWPIRPGRPPYAAR</sequence>
<accession>A0A7X0LMY5</accession>
<comment type="caution">
    <text evidence="2">The sequence shown here is derived from an EMBL/GenBank/DDBJ whole genome shotgun (WGS) entry which is preliminary data.</text>
</comment>
<feature type="region of interest" description="Disordered" evidence="1">
    <location>
        <begin position="1"/>
        <end position="62"/>
    </location>
</feature>
<gene>
    <name evidence="2" type="ORF">HNQ79_000803</name>
</gene>
<dbReference type="EMBL" id="JACHEM010000002">
    <property type="protein sequence ID" value="MBB6434355.1"/>
    <property type="molecule type" value="Genomic_DNA"/>
</dbReference>
<evidence type="ECO:0000313" key="3">
    <source>
        <dbReference type="Proteomes" id="UP000540423"/>
    </source>
</evidence>
<reference evidence="2 3" key="1">
    <citation type="submission" date="2020-08" db="EMBL/GenBank/DDBJ databases">
        <title>Genomic Encyclopedia of Type Strains, Phase IV (KMG-IV): sequencing the most valuable type-strain genomes for metagenomic binning, comparative biology and taxonomic classification.</title>
        <authorList>
            <person name="Goeker M."/>
        </authorList>
    </citation>
    <scope>NUCLEOTIDE SEQUENCE [LARGE SCALE GENOMIC DNA]</scope>
    <source>
        <strain evidence="2 3">DSM 40141</strain>
    </source>
</reference>
<protein>
    <submittedName>
        <fullName evidence="2">Uncharacterized protein</fullName>
    </submittedName>
</protein>
<proteinExistence type="predicted"/>
<dbReference type="AlphaFoldDB" id="A0A7X0LMY5"/>